<accession>A0ABT7PTG0</accession>
<gene>
    <name evidence="1" type="ORF">QTN89_29585</name>
</gene>
<proteinExistence type="predicted"/>
<dbReference type="Proteomes" id="UP001239462">
    <property type="component" value="Unassembled WGS sequence"/>
</dbReference>
<organism evidence="1 2">
    <name type="scientific">Roseiconus lacunae</name>
    <dbReference type="NCBI Taxonomy" id="2605694"/>
    <lineage>
        <taxon>Bacteria</taxon>
        <taxon>Pseudomonadati</taxon>
        <taxon>Planctomycetota</taxon>
        <taxon>Planctomycetia</taxon>
        <taxon>Pirellulales</taxon>
        <taxon>Pirellulaceae</taxon>
        <taxon>Roseiconus</taxon>
    </lineage>
</organism>
<evidence type="ECO:0000313" key="1">
    <source>
        <dbReference type="EMBL" id="MDM4019643.1"/>
    </source>
</evidence>
<dbReference type="RefSeq" id="WP_289167755.1">
    <property type="nucleotide sequence ID" value="NZ_JASZZN010000323.1"/>
</dbReference>
<keyword evidence="2" id="KW-1185">Reference proteome</keyword>
<feature type="non-terminal residue" evidence="1">
    <location>
        <position position="75"/>
    </location>
</feature>
<protein>
    <submittedName>
        <fullName evidence="1">Uncharacterized protein</fullName>
    </submittedName>
</protein>
<comment type="caution">
    <text evidence="1">The sequence shown here is derived from an EMBL/GenBank/DDBJ whole genome shotgun (WGS) entry which is preliminary data.</text>
</comment>
<feature type="non-terminal residue" evidence="1">
    <location>
        <position position="1"/>
    </location>
</feature>
<reference evidence="1 2" key="1">
    <citation type="submission" date="2023-06" db="EMBL/GenBank/DDBJ databases">
        <title>Roseiconus lacunae JC819 isolated from Gulf of Mannar region, Tamil Nadu.</title>
        <authorList>
            <person name="Pk S."/>
            <person name="Ch S."/>
            <person name="Ch V.R."/>
        </authorList>
    </citation>
    <scope>NUCLEOTIDE SEQUENCE [LARGE SCALE GENOMIC DNA]</scope>
    <source>
        <strain evidence="1 2">JC819</strain>
    </source>
</reference>
<sequence length="75" mass="8207">LSQLIALNCTLDCDRQTQELQHPAELSPGNAQDPSNLFALFTYAAFPPALGRLLTIDHLLDCMGLLNWAKLAPSE</sequence>
<name>A0ABT7PTG0_9BACT</name>
<dbReference type="EMBL" id="JASZZN010000323">
    <property type="protein sequence ID" value="MDM4019643.1"/>
    <property type="molecule type" value="Genomic_DNA"/>
</dbReference>
<evidence type="ECO:0000313" key="2">
    <source>
        <dbReference type="Proteomes" id="UP001239462"/>
    </source>
</evidence>